<dbReference type="SUPFAM" id="SSF51445">
    <property type="entry name" value="(Trans)glycosidases"/>
    <property type="match status" value="1"/>
</dbReference>
<evidence type="ECO:0000313" key="11">
    <source>
        <dbReference type="EMBL" id="KAL1583740.1"/>
    </source>
</evidence>
<sequence>MHWFTALAWALPMLATAQQAQYPPAFPPSPSIPVSANYAPSVTPNVLDTTAPDAQDECPGYKASNVQETSNKITADLTLAGDGCNVYGNDIADLTLAVEYQSKERLSVRIWPKHLAPSNESLYILSPDLTPKPSIEDGCTKNKSDLSFTWSNDPSFQFRIERASSGEVIFDTYGHKIVFEDQFLELKTNMVPNYNIYGLAASIHGFRLGNNWTQTFWNAYNLENDQEIDVNGHDTHPVYVETRYGADNASSTSHGVYARNAHGQDWLLRDDSVTYRTIGGSFDLYFMSGPTPKEVISQYHTGIIGTPGLQPYWALGFYQCRWGYLNWTNLQDVIDLYAQAEIQLEGVMSDLDYLYLNRIFSHNANYGVDEGLDFLARLHANGQYWLPILDPNVYVPDPTNASDSFPTFDRGAALDLYIKNGDEDYYGTEWPGFSVWPDFTKDPNAQQFWTDEFKRYFEQLEFDGWWLDISDAPSWCTGSCGASQLSLNPAHIPIMLPGDANTSVTVDYRTSESFNVTNSTEAAIYSSLQASQSSAYPTPTATPTPVYARTIPTPGVRNLNFPPYAINNFLDGHSLVKQAISPNATHNDGPHNSTEYELHNLYGHTSGNASYNALVATYGGKRPFFLARSTFAGSGTFAGTWGGDTNSMWGNMYFGISQALAFGIAGIPYFGVETCGFNGNADMQLCTRWMQLSAWFPFYRNHNNRNTIAQEAYRWSTTAESTRRIMNIRYSLLPYTYTLFHRAHAAGETVLRALAWEFPNDASLAGIETQFMSGPALLVTPVLEALATSVRGVFPGVAEGERWYDWYTLREEVVGAGENKTLRAPLEHQPIHVRGGYIVPMQRAGNTTRTSRLSPWSLVVALDKDGKAEGELWLDDGIYIEQEATKEVHLSFADNTLRATVSGDFEDGLPLANVTIAGAKSGPNSVSVNQGHDYGGNATGGVQSRFENGVVYLTGLEEATHGGVWNKELEIKLG</sequence>
<dbReference type="AlphaFoldDB" id="A0AB34KG65"/>
<feature type="signal peptide" evidence="8">
    <location>
        <begin position="1"/>
        <end position="17"/>
    </location>
</feature>
<dbReference type="InterPro" id="IPR000322">
    <property type="entry name" value="Glyco_hydro_31_TIM"/>
</dbReference>
<dbReference type="Pfam" id="PF21365">
    <property type="entry name" value="Glyco_hydro_31_3rd"/>
    <property type="match status" value="1"/>
</dbReference>
<keyword evidence="12" id="KW-1185">Reference proteome</keyword>
<dbReference type="InterPro" id="IPR048395">
    <property type="entry name" value="Glyco_hydro_31_C"/>
</dbReference>
<evidence type="ECO:0000256" key="7">
    <source>
        <dbReference type="RuleBase" id="RU361185"/>
    </source>
</evidence>
<evidence type="ECO:0000256" key="1">
    <source>
        <dbReference type="ARBA" id="ARBA00001657"/>
    </source>
</evidence>
<dbReference type="CDD" id="cd14752">
    <property type="entry name" value="GH31_N"/>
    <property type="match status" value="1"/>
</dbReference>
<dbReference type="FunFam" id="2.60.40.1180:FF:000001">
    <property type="entry name" value="Maltase-glucoamylase, intestinal"/>
    <property type="match status" value="1"/>
</dbReference>
<dbReference type="InterPro" id="IPR017853">
    <property type="entry name" value="GH"/>
</dbReference>
<comment type="caution">
    <text evidence="11">The sequence shown here is derived from an EMBL/GenBank/DDBJ whole genome shotgun (WGS) entry which is preliminary data.</text>
</comment>
<dbReference type="Gene3D" id="3.20.20.80">
    <property type="entry name" value="Glycosidases"/>
    <property type="match status" value="2"/>
</dbReference>
<dbReference type="EMBL" id="JAAQHG020000032">
    <property type="protein sequence ID" value="KAL1583740.1"/>
    <property type="molecule type" value="Genomic_DNA"/>
</dbReference>
<reference evidence="11 12" key="1">
    <citation type="journal article" date="2020" name="Microbiol. Resour. Announc.">
        <title>Draft Genome Sequence of a Cladosporium Species Isolated from the Mesophotic Ascidian Didemnum maculosum.</title>
        <authorList>
            <person name="Gioti A."/>
            <person name="Siaperas R."/>
            <person name="Nikolaivits E."/>
            <person name="Le Goff G."/>
            <person name="Ouazzani J."/>
            <person name="Kotoulas G."/>
            <person name="Topakas E."/>
        </authorList>
    </citation>
    <scope>NUCLEOTIDE SEQUENCE [LARGE SCALE GENOMIC DNA]</scope>
    <source>
        <strain evidence="11 12">TM138-S3</strain>
    </source>
</reference>
<feature type="domain" description="Glycoside hydrolase family 31 TIM barrel" evidence="9">
    <location>
        <begin position="307"/>
        <end position="739"/>
    </location>
</feature>
<dbReference type="RefSeq" id="XP_069226847.1">
    <property type="nucleotide sequence ID" value="XM_069376115.1"/>
</dbReference>
<comment type="catalytic activity">
    <reaction evidence="1">
        <text>Hydrolysis of terminal, non-reducing (1-&gt;4)-linked alpha-D-glucose residues with release of alpha-D-glucose.</text>
        <dbReference type="EC" id="3.2.1.20"/>
    </reaction>
</comment>
<dbReference type="Pfam" id="PF01055">
    <property type="entry name" value="Glyco_hydro_31_2nd"/>
    <property type="match status" value="1"/>
</dbReference>
<keyword evidence="8" id="KW-0732">Signal</keyword>
<dbReference type="SUPFAM" id="SSF51011">
    <property type="entry name" value="Glycosyl hydrolase domain"/>
    <property type="match status" value="1"/>
</dbReference>
<accession>A0AB34KG65</accession>
<evidence type="ECO:0000256" key="2">
    <source>
        <dbReference type="ARBA" id="ARBA00007806"/>
    </source>
</evidence>
<dbReference type="Proteomes" id="UP000803884">
    <property type="component" value="Unassembled WGS sequence"/>
</dbReference>
<dbReference type="PANTHER" id="PTHR22762">
    <property type="entry name" value="ALPHA-GLUCOSIDASE"/>
    <property type="match status" value="1"/>
</dbReference>
<evidence type="ECO:0000259" key="9">
    <source>
        <dbReference type="Pfam" id="PF01055"/>
    </source>
</evidence>
<evidence type="ECO:0000256" key="5">
    <source>
        <dbReference type="ARBA" id="ARBA00023180"/>
    </source>
</evidence>
<dbReference type="SUPFAM" id="SSF74650">
    <property type="entry name" value="Galactose mutarotase-like"/>
    <property type="match status" value="1"/>
</dbReference>
<feature type="domain" description="Glycosyl hydrolase family 31 C-terminal" evidence="10">
    <location>
        <begin position="747"/>
        <end position="839"/>
    </location>
</feature>
<dbReference type="EC" id="3.2.1.20" evidence="3"/>
<evidence type="ECO:0000256" key="3">
    <source>
        <dbReference type="ARBA" id="ARBA00012741"/>
    </source>
</evidence>
<evidence type="ECO:0000256" key="6">
    <source>
        <dbReference type="ARBA" id="ARBA00023295"/>
    </source>
</evidence>
<organism evidence="11 12">
    <name type="scientific">Cladosporium halotolerans</name>
    <dbReference type="NCBI Taxonomy" id="1052096"/>
    <lineage>
        <taxon>Eukaryota</taxon>
        <taxon>Fungi</taxon>
        <taxon>Dikarya</taxon>
        <taxon>Ascomycota</taxon>
        <taxon>Pezizomycotina</taxon>
        <taxon>Dothideomycetes</taxon>
        <taxon>Dothideomycetidae</taxon>
        <taxon>Cladosporiales</taxon>
        <taxon>Cladosporiaceae</taxon>
        <taxon>Cladosporium</taxon>
    </lineage>
</organism>
<protein>
    <recommendedName>
        <fullName evidence="3">alpha-glucosidase</fullName>
        <ecNumber evidence="3">3.2.1.20</ecNumber>
    </recommendedName>
</protein>
<dbReference type="GeneID" id="96008953"/>
<dbReference type="GO" id="GO:0004558">
    <property type="term" value="F:alpha-1,4-glucosidase activity"/>
    <property type="evidence" value="ECO:0007669"/>
    <property type="project" value="UniProtKB-EC"/>
</dbReference>
<dbReference type="CDD" id="cd06602">
    <property type="entry name" value="GH31_MGAM_SI_GAA"/>
    <property type="match status" value="1"/>
</dbReference>
<evidence type="ECO:0000256" key="4">
    <source>
        <dbReference type="ARBA" id="ARBA00022801"/>
    </source>
</evidence>
<name>A0AB34KG65_9PEZI</name>
<keyword evidence="5" id="KW-0325">Glycoprotein</keyword>
<dbReference type="Gene3D" id="2.60.40.1180">
    <property type="entry name" value="Golgi alpha-mannosidase II"/>
    <property type="match status" value="2"/>
</dbReference>
<keyword evidence="6 7" id="KW-0326">Glycosidase</keyword>
<dbReference type="GO" id="GO:0005975">
    <property type="term" value="P:carbohydrate metabolic process"/>
    <property type="evidence" value="ECO:0007669"/>
    <property type="project" value="InterPro"/>
</dbReference>
<evidence type="ECO:0000256" key="8">
    <source>
        <dbReference type="SAM" id="SignalP"/>
    </source>
</evidence>
<evidence type="ECO:0000259" key="10">
    <source>
        <dbReference type="Pfam" id="PF21365"/>
    </source>
</evidence>
<dbReference type="InterPro" id="IPR011013">
    <property type="entry name" value="Gal_mutarotase_sf_dom"/>
</dbReference>
<gene>
    <name evidence="11" type="ORF">WHR41_07511</name>
</gene>
<proteinExistence type="inferred from homology"/>
<comment type="similarity">
    <text evidence="2 7">Belongs to the glycosyl hydrolase 31 family.</text>
</comment>
<dbReference type="GO" id="GO:0030246">
    <property type="term" value="F:carbohydrate binding"/>
    <property type="evidence" value="ECO:0007669"/>
    <property type="project" value="InterPro"/>
</dbReference>
<feature type="chain" id="PRO_5044191691" description="alpha-glucosidase" evidence="8">
    <location>
        <begin position="18"/>
        <end position="974"/>
    </location>
</feature>
<dbReference type="PANTHER" id="PTHR22762:SF133">
    <property type="entry name" value="P-TYPE DOMAIN-CONTAINING PROTEIN"/>
    <property type="match status" value="1"/>
</dbReference>
<evidence type="ECO:0000313" key="12">
    <source>
        <dbReference type="Proteomes" id="UP000803884"/>
    </source>
</evidence>
<dbReference type="InterPro" id="IPR013780">
    <property type="entry name" value="Glyco_hydro_b"/>
</dbReference>
<keyword evidence="4 7" id="KW-0378">Hydrolase</keyword>
<dbReference type="Gene3D" id="2.60.40.1760">
    <property type="entry name" value="glycosyl hydrolase (family 31)"/>
    <property type="match status" value="1"/>
</dbReference>